<dbReference type="EMBL" id="LCPV01000068">
    <property type="protein sequence ID" value="KKW05263.1"/>
    <property type="molecule type" value="Genomic_DNA"/>
</dbReference>
<dbReference type="PATRIC" id="fig|1618675.3.peg.749"/>
<dbReference type="InterPro" id="IPR023214">
    <property type="entry name" value="HAD_sf"/>
</dbReference>
<dbReference type="NCBIfam" id="TIGR01509">
    <property type="entry name" value="HAD-SF-IA-v3"/>
    <property type="match status" value="1"/>
</dbReference>
<feature type="region of interest" description="Disordered" evidence="1">
    <location>
        <begin position="219"/>
        <end position="245"/>
    </location>
</feature>
<dbReference type="AlphaFoldDB" id="A0A0G1VFD7"/>
<evidence type="ECO:0000313" key="2">
    <source>
        <dbReference type="EMBL" id="KKW05263.1"/>
    </source>
</evidence>
<comment type="caution">
    <text evidence="2">The sequence shown here is derived from an EMBL/GenBank/DDBJ whole genome shotgun (WGS) entry which is preliminary data.</text>
</comment>
<dbReference type="InterPro" id="IPR041492">
    <property type="entry name" value="HAD_2"/>
</dbReference>
<organism evidence="2 3">
    <name type="scientific">Candidatus Kaiserbacteria bacterium GW2011_GWC2_49_12</name>
    <dbReference type="NCBI Taxonomy" id="1618675"/>
    <lineage>
        <taxon>Bacteria</taxon>
        <taxon>Candidatus Kaiseribacteriota</taxon>
    </lineage>
</organism>
<sequence length="245" mass="27482">MLVWRDKDMANNLQFDAVIFDMDGLMFDTEQLGLEGYRHAAHQHGYNLESAAFHDIIGRTVSDAKRLLQEKFGSDFPVEKIREGRRRYLAETRNASGIPIKSGLMELLEYLKKKKVPLAVASSSSRRGVERNLKNVGIIDNFKVIVCGDEVTHGKPHPEMYLKTADLLSKHPSTCIVLEDSLPGIEAAHAAGTIPIMIPDMQQPTEALFLTRSTMYEYTSQATGRNPRKNNDLRSRYDGSSSQGQ</sequence>
<dbReference type="CDD" id="cd07505">
    <property type="entry name" value="HAD_BPGM-like"/>
    <property type="match status" value="1"/>
</dbReference>
<dbReference type="Gene3D" id="1.10.150.240">
    <property type="entry name" value="Putative phosphatase, domain 2"/>
    <property type="match status" value="1"/>
</dbReference>
<evidence type="ECO:0000256" key="1">
    <source>
        <dbReference type="SAM" id="MobiDB-lite"/>
    </source>
</evidence>
<dbReference type="PANTHER" id="PTHR18901">
    <property type="entry name" value="2-DEOXYGLUCOSE-6-PHOSPHATE PHOSPHATASE 2"/>
    <property type="match status" value="1"/>
</dbReference>
<evidence type="ECO:0008006" key="4">
    <source>
        <dbReference type="Google" id="ProtNLM"/>
    </source>
</evidence>
<dbReference type="SFLD" id="SFLDS00003">
    <property type="entry name" value="Haloacid_Dehalogenase"/>
    <property type="match status" value="1"/>
</dbReference>
<reference evidence="2 3" key="1">
    <citation type="journal article" date="2015" name="Nature">
        <title>rRNA introns, odd ribosomes, and small enigmatic genomes across a large radiation of phyla.</title>
        <authorList>
            <person name="Brown C.T."/>
            <person name="Hug L.A."/>
            <person name="Thomas B.C."/>
            <person name="Sharon I."/>
            <person name="Castelle C.J."/>
            <person name="Singh A."/>
            <person name="Wilkins M.J."/>
            <person name="Williams K.H."/>
            <person name="Banfield J.F."/>
        </authorList>
    </citation>
    <scope>NUCLEOTIDE SEQUENCE [LARGE SCALE GENOMIC DNA]</scope>
</reference>
<dbReference type="InterPro" id="IPR023198">
    <property type="entry name" value="PGP-like_dom2"/>
</dbReference>
<protein>
    <recommendedName>
        <fullName evidence="4">HAD-superfamily hydrolase, subfamily IA, variant 3</fullName>
    </recommendedName>
</protein>
<name>A0A0G1VFD7_9BACT</name>
<accession>A0A0G1VFD7</accession>
<dbReference type="SUPFAM" id="SSF56784">
    <property type="entry name" value="HAD-like"/>
    <property type="match status" value="1"/>
</dbReference>
<dbReference type="InterPro" id="IPR006439">
    <property type="entry name" value="HAD-SF_hydro_IA"/>
</dbReference>
<dbReference type="Gene3D" id="3.40.50.1000">
    <property type="entry name" value="HAD superfamily/HAD-like"/>
    <property type="match status" value="1"/>
</dbReference>
<proteinExistence type="predicted"/>
<dbReference type="Pfam" id="PF13419">
    <property type="entry name" value="HAD_2"/>
    <property type="match status" value="1"/>
</dbReference>
<evidence type="ECO:0000313" key="3">
    <source>
        <dbReference type="Proteomes" id="UP000034589"/>
    </source>
</evidence>
<dbReference type="PRINTS" id="PR00413">
    <property type="entry name" value="HADHALOGNASE"/>
</dbReference>
<dbReference type="InterPro" id="IPR036412">
    <property type="entry name" value="HAD-like_sf"/>
</dbReference>
<dbReference type="SFLD" id="SFLDG01129">
    <property type="entry name" value="C1.5:_HAD__Beta-PGM__Phosphata"/>
    <property type="match status" value="1"/>
</dbReference>
<dbReference type="PANTHER" id="PTHR18901:SF38">
    <property type="entry name" value="PSEUDOURIDINE-5'-PHOSPHATASE"/>
    <property type="match status" value="1"/>
</dbReference>
<dbReference type="Proteomes" id="UP000034589">
    <property type="component" value="Unassembled WGS sequence"/>
</dbReference>
<dbReference type="SFLD" id="SFLDG01135">
    <property type="entry name" value="C1.5.6:_HAD__Beta-PGM__Phospha"/>
    <property type="match status" value="1"/>
</dbReference>
<gene>
    <name evidence="2" type="ORF">UY39_C0068G0011</name>
</gene>